<dbReference type="GO" id="GO:0016787">
    <property type="term" value="F:hydrolase activity"/>
    <property type="evidence" value="ECO:0007669"/>
    <property type="project" value="UniProtKB-KW"/>
</dbReference>
<dbReference type="InterPro" id="IPR029058">
    <property type="entry name" value="AB_hydrolase_fold"/>
</dbReference>
<keyword evidence="2" id="KW-0732">Signal</keyword>
<evidence type="ECO:0000259" key="5">
    <source>
        <dbReference type="Pfam" id="PF08386"/>
    </source>
</evidence>
<gene>
    <name evidence="6" type="ORF">J7S33_03355</name>
</gene>
<feature type="domain" description="Peptidase S33 tripeptidyl aminopeptidase-like C-terminal" evidence="5">
    <location>
        <begin position="440"/>
        <end position="532"/>
    </location>
</feature>
<keyword evidence="3 6" id="KW-0378">Hydrolase</keyword>
<dbReference type="InterPro" id="IPR000073">
    <property type="entry name" value="AB_hydrolase_1"/>
</dbReference>
<evidence type="ECO:0000313" key="6">
    <source>
        <dbReference type="EMBL" id="QTR04045.1"/>
    </source>
</evidence>
<dbReference type="PANTHER" id="PTHR43248:SF29">
    <property type="entry name" value="TRIPEPTIDYL AMINOPEPTIDASE"/>
    <property type="match status" value="1"/>
</dbReference>
<dbReference type="InterPro" id="IPR013595">
    <property type="entry name" value="Pept_S33_TAP-like_C"/>
</dbReference>
<evidence type="ECO:0000256" key="3">
    <source>
        <dbReference type="ARBA" id="ARBA00022801"/>
    </source>
</evidence>
<evidence type="ECO:0000256" key="1">
    <source>
        <dbReference type="ARBA" id="ARBA00010088"/>
    </source>
</evidence>
<proteinExistence type="inferred from homology"/>
<dbReference type="SUPFAM" id="SSF53474">
    <property type="entry name" value="alpha/beta-Hydrolases"/>
    <property type="match status" value="1"/>
</dbReference>
<dbReference type="AlphaFoldDB" id="A0A8T8HZN1"/>
<organism evidence="6 7">
    <name type="scientific">Saccharothrix algeriensis</name>
    <dbReference type="NCBI Taxonomy" id="173560"/>
    <lineage>
        <taxon>Bacteria</taxon>
        <taxon>Bacillati</taxon>
        <taxon>Actinomycetota</taxon>
        <taxon>Actinomycetes</taxon>
        <taxon>Pseudonocardiales</taxon>
        <taxon>Pseudonocardiaceae</taxon>
        <taxon>Saccharothrix</taxon>
    </lineage>
</organism>
<dbReference type="Gene3D" id="3.40.50.1820">
    <property type="entry name" value="alpha/beta hydrolase"/>
    <property type="match status" value="1"/>
</dbReference>
<evidence type="ECO:0000256" key="2">
    <source>
        <dbReference type="ARBA" id="ARBA00022729"/>
    </source>
</evidence>
<comment type="similarity">
    <text evidence="1">Belongs to the peptidase S33 family.</text>
</comment>
<protein>
    <submittedName>
        <fullName evidence="6">Alpha/beta fold hydrolase</fullName>
    </submittedName>
</protein>
<evidence type="ECO:0000313" key="7">
    <source>
        <dbReference type="Proteomes" id="UP000671828"/>
    </source>
</evidence>
<dbReference type="Pfam" id="PF08386">
    <property type="entry name" value="Abhydrolase_4"/>
    <property type="match status" value="1"/>
</dbReference>
<name>A0A8T8HZN1_9PSEU</name>
<dbReference type="EMBL" id="CP072788">
    <property type="protein sequence ID" value="QTR04045.1"/>
    <property type="molecule type" value="Genomic_DNA"/>
</dbReference>
<sequence length="538" mass="56555">MRCGTPRNRRARALKTVQRSTGAGRVIAVAFTVAAVAACDAASEGDATGGGAPPAVTEAVAAPRITWGACPALAEGASRDPRLTCATVKVPLDYRNPGGGEIEVAVSKLPAAESGDRRGALLLNPGGPASPGLDTPGAVAPTLPPSVLAAYDLIGFDPRGVGHSTPQSCGLDDPSLAGLFPYPAADGSITANVDHARTDAERCATNAGKELRHFTTANTARDMDRIRMGLGEEKISYWGQSYGTYLGTVYASLFPDRADRVVLEGNVDPTKVWADATDNWGKAMSERFPDAAKVAAAQHATLGLGGTADEVTRKYLALADRLDRTPAPVPGTSQALTGSVLRTVTYSLLLHNDTLPVLAQFWKAAVALADGTLTEADGQVLRQVFTAPPPTPGVPADNQATMFLALTCGDAQWPDDVEQYARRTAEDRAAWPLTAGMPANVWACAFWPEPVEEPVRVTDKGPRNTLILQNRRDNATPWEDGLGLYGVLGERAAFVGADNGGHYVYNQGSTCVDEATVTFLTTGRLPDKRVDCADVAPQ</sequence>
<dbReference type="Proteomes" id="UP000671828">
    <property type="component" value="Chromosome"/>
</dbReference>
<accession>A0A8T8HZN1</accession>
<reference evidence="6" key="1">
    <citation type="submission" date="2021-04" db="EMBL/GenBank/DDBJ databases">
        <title>Saccharothrix algeriensis WGS.</title>
        <authorList>
            <person name="Stuskova K."/>
            <person name="Hakalova E."/>
            <person name="Tebbal A.B."/>
            <person name="Eichmeier A."/>
        </authorList>
    </citation>
    <scope>NUCLEOTIDE SEQUENCE</scope>
    <source>
        <strain evidence="6">NRRL B-24137</strain>
    </source>
</reference>
<dbReference type="InterPro" id="IPR051601">
    <property type="entry name" value="Serine_prot/Carboxylest_S33"/>
</dbReference>
<dbReference type="Pfam" id="PF00561">
    <property type="entry name" value="Abhydrolase_1"/>
    <property type="match status" value="1"/>
</dbReference>
<dbReference type="PANTHER" id="PTHR43248">
    <property type="entry name" value="2-SUCCINYL-6-HYDROXY-2,4-CYCLOHEXADIENE-1-CARBOXYLATE SYNTHASE"/>
    <property type="match status" value="1"/>
</dbReference>
<evidence type="ECO:0000259" key="4">
    <source>
        <dbReference type="Pfam" id="PF00561"/>
    </source>
</evidence>
<feature type="domain" description="AB hydrolase-1" evidence="4">
    <location>
        <begin position="120"/>
        <end position="301"/>
    </location>
</feature>